<evidence type="ECO:0000256" key="3">
    <source>
        <dbReference type="ARBA" id="ARBA00023002"/>
    </source>
</evidence>
<dbReference type="GO" id="GO:0046872">
    <property type="term" value="F:metal ion binding"/>
    <property type="evidence" value="ECO:0007669"/>
    <property type="project" value="UniProtKB-KW"/>
</dbReference>
<keyword evidence="2" id="KW-0479">Metal-binding</keyword>
<feature type="domain" description="Rieske" evidence="7">
    <location>
        <begin position="90"/>
        <end position="178"/>
    </location>
</feature>
<evidence type="ECO:0000256" key="4">
    <source>
        <dbReference type="ARBA" id="ARBA00023004"/>
    </source>
</evidence>
<keyword evidence="4" id="KW-0408">Iron</keyword>
<dbReference type="eggNOG" id="ENOG502QQJW">
    <property type="taxonomic scope" value="Eukaryota"/>
</dbReference>
<keyword evidence="6" id="KW-0472">Membrane</keyword>
<evidence type="ECO:0000313" key="9">
    <source>
        <dbReference type="Proteomes" id="UP000001745"/>
    </source>
</evidence>
<evidence type="ECO:0000256" key="6">
    <source>
        <dbReference type="SAM" id="Phobius"/>
    </source>
</evidence>
<evidence type="ECO:0000259" key="7">
    <source>
        <dbReference type="PROSITE" id="PS51296"/>
    </source>
</evidence>
<dbReference type="InParanoid" id="B8M689"/>
<dbReference type="HOGENOM" id="CLU_026244_1_3_1"/>
<keyword evidence="3" id="KW-0560">Oxidoreductase</keyword>
<dbReference type="OMA" id="FNWKVGA"/>
<gene>
    <name evidence="8" type="ORF">TSTA_025800</name>
</gene>
<feature type="transmembrane region" description="Helical" evidence="6">
    <location>
        <begin position="6"/>
        <end position="30"/>
    </location>
</feature>
<dbReference type="AlphaFoldDB" id="B8M689"/>
<dbReference type="RefSeq" id="XP_002479698.1">
    <property type="nucleotide sequence ID" value="XM_002479653.1"/>
</dbReference>
<evidence type="ECO:0000256" key="2">
    <source>
        <dbReference type="ARBA" id="ARBA00022723"/>
    </source>
</evidence>
<keyword evidence="6" id="KW-1133">Transmembrane helix</keyword>
<evidence type="ECO:0000256" key="5">
    <source>
        <dbReference type="ARBA" id="ARBA00023014"/>
    </source>
</evidence>
<accession>B8M689</accession>
<dbReference type="InterPro" id="IPR017941">
    <property type="entry name" value="Rieske_2Fe-2S"/>
</dbReference>
<dbReference type="PRINTS" id="PR00090">
    <property type="entry name" value="RNGDIOXGNASE"/>
</dbReference>
<reference evidence="9" key="1">
    <citation type="journal article" date="2015" name="Genome Announc.">
        <title>Genome sequence of the AIDS-associated pathogen Penicillium marneffei (ATCC18224) and its near taxonomic relative Talaromyces stipitatus (ATCC10500).</title>
        <authorList>
            <person name="Nierman W.C."/>
            <person name="Fedorova-Abrams N.D."/>
            <person name="Andrianopoulos A."/>
        </authorList>
    </citation>
    <scope>NUCLEOTIDE SEQUENCE [LARGE SCALE GENOMIC DNA]</scope>
    <source>
        <strain evidence="9">ATCC 10500 / CBS 375.48 / QM 6759 / NRRL 1006</strain>
    </source>
</reference>
<dbReference type="Proteomes" id="UP000001745">
    <property type="component" value="Unassembled WGS sequence"/>
</dbReference>
<dbReference type="CDD" id="cd03469">
    <property type="entry name" value="Rieske_RO_Alpha_N"/>
    <property type="match status" value="1"/>
</dbReference>
<name>B8M689_TALSN</name>
<keyword evidence="5" id="KW-0411">Iron-sulfur</keyword>
<dbReference type="GO" id="GO:0051537">
    <property type="term" value="F:2 iron, 2 sulfur cluster binding"/>
    <property type="evidence" value="ECO:0007669"/>
    <property type="project" value="UniProtKB-KW"/>
</dbReference>
<dbReference type="PROSITE" id="PS51296">
    <property type="entry name" value="RIESKE"/>
    <property type="match status" value="1"/>
</dbReference>
<dbReference type="EMBL" id="EQ962654">
    <property type="protein sequence ID" value="EED19264.1"/>
    <property type="molecule type" value="Genomic_DNA"/>
</dbReference>
<dbReference type="OrthoDB" id="426882at2759"/>
<evidence type="ECO:0000256" key="1">
    <source>
        <dbReference type="ARBA" id="ARBA00022714"/>
    </source>
</evidence>
<dbReference type="GO" id="GO:0016491">
    <property type="term" value="F:oxidoreductase activity"/>
    <property type="evidence" value="ECO:0007669"/>
    <property type="project" value="UniProtKB-KW"/>
</dbReference>
<dbReference type="PhylomeDB" id="B8M689"/>
<dbReference type="Pfam" id="PF00355">
    <property type="entry name" value="Rieske"/>
    <property type="match status" value="1"/>
</dbReference>
<dbReference type="VEuPathDB" id="FungiDB:TSTA_025800"/>
<keyword evidence="6" id="KW-0812">Transmembrane</keyword>
<dbReference type="InterPro" id="IPR001663">
    <property type="entry name" value="Rng_hydr_dOase-A"/>
</dbReference>
<keyword evidence="9" id="KW-1185">Reference proteome</keyword>
<proteinExistence type="predicted"/>
<dbReference type="Gene3D" id="3.90.380.10">
    <property type="entry name" value="Naphthalene 1,2-dioxygenase Alpha Subunit, Chain A, domain 1"/>
    <property type="match status" value="1"/>
</dbReference>
<dbReference type="PANTHER" id="PTHR43756:SF6">
    <property type="entry name" value="CLUSTER-BINDING PROTEIN, PUTATIVE (AFU_ORTHOLOGUE AFUA_6G03920)-RELATED"/>
    <property type="match status" value="1"/>
</dbReference>
<dbReference type="Gene3D" id="2.102.10.10">
    <property type="entry name" value="Rieske [2Fe-2S] iron-sulphur domain"/>
    <property type="match status" value="1"/>
</dbReference>
<dbReference type="GeneID" id="8107992"/>
<organism evidence="8 9">
    <name type="scientific">Talaromyces stipitatus (strain ATCC 10500 / CBS 375.48 / QM 6759 / NRRL 1006)</name>
    <name type="common">Penicillium stipitatum</name>
    <dbReference type="NCBI Taxonomy" id="441959"/>
    <lineage>
        <taxon>Eukaryota</taxon>
        <taxon>Fungi</taxon>
        <taxon>Dikarya</taxon>
        <taxon>Ascomycota</taxon>
        <taxon>Pezizomycotina</taxon>
        <taxon>Eurotiomycetes</taxon>
        <taxon>Eurotiomycetidae</taxon>
        <taxon>Eurotiales</taxon>
        <taxon>Trichocomaceae</taxon>
        <taxon>Talaromyces</taxon>
        <taxon>Talaromyces sect. Talaromyces</taxon>
    </lineage>
</organism>
<dbReference type="PANTHER" id="PTHR43756">
    <property type="entry name" value="CHOLINE MONOOXYGENASE, CHLOROPLASTIC"/>
    <property type="match status" value="1"/>
</dbReference>
<evidence type="ECO:0000313" key="8">
    <source>
        <dbReference type="EMBL" id="EED19264.1"/>
    </source>
</evidence>
<sequence length="429" mass="47943">MTETSTFFVGILVGVVLGVISILGFTRYFALNESDKEHKRSPMEFKPAKKLNSMTKAESVVTKEAEFPPDWFSSTDNYNLETRAIFSKCWILLTHTSLFSKPGDYHTFTICGYSIFLILGKDFKIRAFHNVCRHRAYTVTRKESGSSTVLGCKYHGWSYDVMGRLVKAPMFDGVPGFRKDDNGLLEVPLRVSEESGTVWVNLDAARVNDGDIGGDKKEKEAVDLFLGLGGNKCRWVDGRTVEGGFNWKSAIVDSNTFNIGIPQRPRPSLLPSWLGKNHSHTSALHLFPCSTVYRIPNTNLWYSIILTPSSSTKTQIRWDLISSSTKSTIEAEKAIASQIEGMVSSQAKALEQSLQLVDDKNKDIQSAILVQLKSHLRVERALGKEVTPAMNKAKTSEKFLQAESLCKELDCLSGKTTRTNAQRHDILAW</sequence>
<protein>
    <submittedName>
        <fullName evidence="8">Iron-sulfur cluster-binding protein, putative</fullName>
    </submittedName>
</protein>
<keyword evidence="1" id="KW-0001">2Fe-2S</keyword>
<dbReference type="InterPro" id="IPR036922">
    <property type="entry name" value="Rieske_2Fe-2S_sf"/>
</dbReference>
<dbReference type="SUPFAM" id="SSF50022">
    <property type="entry name" value="ISP domain"/>
    <property type="match status" value="1"/>
</dbReference>